<evidence type="ECO:0000259" key="1">
    <source>
        <dbReference type="Pfam" id="PF01869"/>
    </source>
</evidence>
<protein>
    <submittedName>
        <fullName evidence="2">ATPase</fullName>
    </submittedName>
</protein>
<dbReference type="AlphaFoldDB" id="A0A1E7Q376"/>
<name>A0A1E7Q376_9GAMM</name>
<dbReference type="SUPFAM" id="SSF53067">
    <property type="entry name" value="Actin-like ATPase domain"/>
    <property type="match status" value="2"/>
</dbReference>
<dbReference type="CDD" id="cd24082">
    <property type="entry name" value="ASKHA_NBD_GspK-like"/>
    <property type="match status" value="1"/>
</dbReference>
<dbReference type="EMBL" id="MKEK01000001">
    <property type="protein sequence ID" value="OEY68664.1"/>
    <property type="molecule type" value="Genomic_DNA"/>
</dbReference>
<dbReference type="InterPro" id="IPR043129">
    <property type="entry name" value="ATPase_NBD"/>
</dbReference>
<dbReference type="Proteomes" id="UP000242258">
    <property type="component" value="Unassembled WGS sequence"/>
</dbReference>
<dbReference type="Pfam" id="PF01869">
    <property type="entry name" value="BcrAD_BadFG"/>
    <property type="match status" value="1"/>
</dbReference>
<comment type="caution">
    <text evidence="2">The sequence shown here is derived from an EMBL/GenBank/DDBJ whole genome shotgun (WGS) entry which is preliminary data.</text>
</comment>
<evidence type="ECO:0000313" key="3">
    <source>
        <dbReference type="Proteomes" id="UP000242258"/>
    </source>
</evidence>
<organism evidence="2 3">
    <name type="scientific">Rheinheimera salexigens</name>
    <dbReference type="NCBI Taxonomy" id="1628148"/>
    <lineage>
        <taxon>Bacteria</taxon>
        <taxon>Pseudomonadati</taxon>
        <taxon>Pseudomonadota</taxon>
        <taxon>Gammaproteobacteria</taxon>
        <taxon>Chromatiales</taxon>
        <taxon>Chromatiaceae</taxon>
        <taxon>Rheinheimera</taxon>
    </lineage>
</organism>
<reference evidence="3" key="1">
    <citation type="submission" date="2016-09" db="EMBL/GenBank/DDBJ databases">
        <authorList>
            <person name="Wan X."/>
            <person name="Hou S."/>
        </authorList>
    </citation>
    <scope>NUCLEOTIDE SEQUENCE [LARGE SCALE GENOMIC DNA]</scope>
    <source>
        <strain evidence="3">KH87</strain>
    </source>
</reference>
<dbReference type="PANTHER" id="PTHR43190:SF3">
    <property type="entry name" value="N-ACETYL-D-GLUCOSAMINE KINASE"/>
    <property type="match status" value="1"/>
</dbReference>
<dbReference type="STRING" id="1628148.BI198_03065"/>
<keyword evidence="3" id="KW-1185">Reference proteome</keyword>
<feature type="domain" description="ATPase BadF/BadG/BcrA/BcrD type" evidence="1">
    <location>
        <begin position="6"/>
        <end position="253"/>
    </location>
</feature>
<dbReference type="RefSeq" id="WP_070048231.1">
    <property type="nucleotide sequence ID" value="NZ_CBCSDO010000001.1"/>
</dbReference>
<dbReference type="InterPro" id="IPR052519">
    <property type="entry name" value="Euk-type_GlcNAc_Kinase"/>
</dbReference>
<accession>A0A1E7Q376</accession>
<gene>
    <name evidence="2" type="ORF">BI198_03065</name>
</gene>
<evidence type="ECO:0000313" key="2">
    <source>
        <dbReference type="EMBL" id="OEY68664.1"/>
    </source>
</evidence>
<dbReference type="Gene3D" id="3.30.420.40">
    <property type="match status" value="2"/>
</dbReference>
<proteinExistence type="predicted"/>
<dbReference type="PANTHER" id="PTHR43190">
    <property type="entry name" value="N-ACETYL-D-GLUCOSAMINE KINASE"/>
    <property type="match status" value="1"/>
</dbReference>
<dbReference type="InterPro" id="IPR002731">
    <property type="entry name" value="ATPase_BadF"/>
</dbReference>
<dbReference type="OrthoDB" id="9816014at2"/>
<sequence length="294" mass="31363">MWLLAIDGGGCKTLARLTNIDTGQQWQHKAGAASLTNDYALAIANIKQLITQLCQESGALPCQITAVMGLAGAGNPQQQQQAVADLAPLFQQLLITTDARTSLYGANLGQPVVVVALGTGSVAMRLHADGQEHQVGGWGFNIGDEAGGAWLGKIAMRKLLWHVDSTAGIQSPLLQAIAAKTAATPELLLPWLKTATATDYAQLAPLVFEYQKQCGIAQQLLIQHGQAVSKLIYACREDTNLPVMLLGGLANISKPLLRQSEQDLFQPARGDSVDGAHILATQLYNRTTLRKDLP</sequence>